<proteinExistence type="predicted"/>
<organism evidence="1">
    <name type="scientific">mine drainage metagenome</name>
    <dbReference type="NCBI Taxonomy" id="410659"/>
    <lineage>
        <taxon>unclassified sequences</taxon>
        <taxon>metagenomes</taxon>
        <taxon>ecological metagenomes</taxon>
    </lineage>
</organism>
<gene>
    <name evidence="1" type="ORF">GALL_537630</name>
</gene>
<name>A0A1J5PMA6_9ZZZZ</name>
<accession>A0A1J5PMA6</accession>
<sequence length="56" mass="6380">MNSLTIKVFVPLLITCFSNCEPSKLISSTSLPCRISFFWSSNEMVRLLMPAIWNLV</sequence>
<dbReference type="EMBL" id="MLJW01007916">
    <property type="protein sequence ID" value="OIQ64685.1"/>
    <property type="molecule type" value="Genomic_DNA"/>
</dbReference>
<protein>
    <submittedName>
        <fullName evidence="1">Uncharacterized protein</fullName>
    </submittedName>
</protein>
<reference evidence="1" key="1">
    <citation type="submission" date="2016-10" db="EMBL/GenBank/DDBJ databases">
        <title>Sequence of Gallionella enrichment culture.</title>
        <authorList>
            <person name="Poehlein A."/>
            <person name="Muehling M."/>
            <person name="Daniel R."/>
        </authorList>
    </citation>
    <scope>NUCLEOTIDE SEQUENCE</scope>
</reference>
<comment type="caution">
    <text evidence="1">The sequence shown here is derived from an EMBL/GenBank/DDBJ whole genome shotgun (WGS) entry which is preliminary data.</text>
</comment>
<dbReference type="AlphaFoldDB" id="A0A1J5PMA6"/>
<evidence type="ECO:0000313" key="1">
    <source>
        <dbReference type="EMBL" id="OIQ64685.1"/>
    </source>
</evidence>